<dbReference type="AlphaFoldDB" id="A0A285V319"/>
<keyword evidence="2" id="KW-1185">Reference proteome</keyword>
<evidence type="ECO:0000313" key="2">
    <source>
        <dbReference type="Proteomes" id="UP000219435"/>
    </source>
</evidence>
<dbReference type="EMBL" id="OBQI01000002">
    <property type="protein sequence ID" value="SOC48534.1"/>
    <property type="molecule type" value="Genomic_DNA"/>
</dbReference>
<protein>
    <submittedName>
        <fullName evidence="1">Uncharacterized protein</fullName>
    </submittedName>
</protein>
<organism evidence="1 2">
    <name type="scientific">Blastococcus aggregatus</name>
    <dbReference type="NCBI Taxonomy" id="38502"/>
    <lineage>
        <taxon>Bacteria</taxon>
        <taxon>Bacillati</taxon>
        <taxon>Actinomycetota</taxon>
        <taxon>Actinomycetes</taxon>
        <taxon>Geodermatophilales</taxon>
        <taxon>Geodermatophilaceae</taxon>
        <taxon>Blastococcus</taxon>
    </lineage>
</organism>
<accession>A0A285V319</accession>
<dbReference type="Proteomes" id="UP000219435">
    <property type="component" value="Unassembled WGS sequence"/>
</dbReference>
<sequence length="85" mass="9077">MPTQSGPLSPDDARERTVAWILKQGAGHMTCTLCKRDEFTVTEPLALAEVGPDGVNTTERGMKFIPVVCDHCGNTLLISAHVAGL</sequence>
<name>A0A285V319_9ACTN</name>
<evidence type="ECO:0000313" key="1">
    <source>
        <dbReference type="EMBL" id="SOC48534.1"/>
    </source>
</evidence>
<gene>
    <name evidence="1" type="ORF">SAMN05660748_1230</name>
</gene>
<reference evidence="2" key="1">
    <citation type="submission" date="2017-08" db="EMBL/GenBank/DDBJ databases">
        <authorList>
            <person name="Varghese N."/>
            <person name="Submissions S."/>
        </authorList>
    </citation>
    <scope>NUCLEOTIDE SEQUENCE [LARGE SCALE GENOMIC DNA]</scope>
    <source>
        <strain evidence="2">DSM 4725</strain>
    </source>
</reference>
<proteinExistence type="predicted"/>